<reference evidence="6" key="1">
    <citation type="submission" date="2025-08" db="UniProtKB">
        <authorList>
            <consortium name="Ensembl"/>
        </authorList>
    </citation>
    <scope>IDENTIFICATION</scope>
</reference>
<dbReference type="Gene3D" id="1.25.40.20">
    <property type="entry name" value="Ankyrin repeat-containing domain"/>
    <property type="match status" value="1"/>
</dbReference>
<evidence type="ECO:0000256" key="1">
    <source>
        <dbReference type="ARBA" id="ARBA00022737"/>
    </source>
</evidence>
<dbReference type="Proteomes" id="UP000694392">
    <property type="component" value="Unplaced"/>
</dbReference>
<keyword evidence="1" id="KW-0677">Repeat</keyword>
<accession>A0A8D0H317</accession>
<evidence type="ECO:0000256" key="3">
    <source>
        <dbReference type="ARBA" id="ARBA00038122"/>
    </source>
</evidence>
<dbReference type="SUPFAM" id="SSF48403">
    <property type="entry name" value="Ankyrin repeat"/>
    <property type="match status" value="1"/>
</dbReference>
<dbReference type="GeneTree" id="ENSGT00650000094986"/>
<evidence type="ECO:0000256" key="2">
    <source>
        <dbReference type="ARBA" id="ARBA00023043"/>
    </source>
</evidence>
<keyword evidence="7" id="KW-1185">Reference proteome</keyword>
<dbReference type="PANTHER" id="PTHR14491:SF9">
    <property type="entry name" value="ANKYRIN REPEAT DOMAIN-CONTAINING PROTEIN SOWAHB-LIKE"/>
    <property type="match status" value="1"/>
</dbReference>
<dbReference type="InterPro" id="IPR002110">
    <property type="entry name" value="Ankyrin_rpt"/>
</dbReference>
<evidence type="ECO:0000313" key="6">
    <source>
        <dbReference type="Ensembl" id="ENSSPUP00000014300.1"/>
    </source>
</evidence>
<feature type="repeat" description="ANK" evidence="4">
    <location>
        <begin position="39"/>
        <end position="72"/>
    </location>
</feature>
<dbReference type="Pfam" id="PF00023">
    <property type="entry name" value="Ank"/>
    <property type="match status" value="1"/>
</dbReference>
<evidence type="ECO:0000256" key="4">
    <source>
        <dbReference type="PROSITE-ProRule" id="PRU00023"/>
    </source>
</evidence>
<keyword evidence="2 4" id="KW-0040">ANK repeat</keyword>
<dbReference type="PROSITE" id="PS50297">
    <property type="entry name" value="ANK_REP_REGION"/>
    <property type="match status" value="1"/>
</dbReference>
<name>A0A8D0H317_SPHPU</name>
<proteinExistence type="inferred from homology"/>
<feature type="region of interest" description="Disordered" evidence="5">
    <location>
        <begin position="84"/>
        <end position="144"/>
    </location>
</feature>
<comment type="similarity">
    <text evidence="3">Belongs to the SOWAH family.</text>
</comment>
<dbReference type="PANTHER" id="PTHR14491">
    <property type="entry name" value="SOSONDOWAH, ISOFORM G"/>
    <property type="match status" value="1"/>
</dbReference>
<sequence>MSVLLTPLGAGPGLWGVWEPGLYLGLPGGGRGRGVAWPHGYTPLHIAALHGHRRLMEQLIWRYGAKENVRDYSGRLARHYLRVEPPDGAADSPQLGPAQGERGRHRKLTCLLLPKSAGQTRKRWGSAEDLVDQESQGPERHLATQAAYRAVRKFSR</sequence>
<dbReference type="Ensembl" id="ENSSPUT00000015255.1">
    <property type="protein sequence ID" value="ENSSPUP00000014300.1"/>
    <property type="gene ID" value="ENSSPUG00000011032.1"/>
</dbReference>
<evidence type="ECO:0000256" key="5">
    <source>
        <dbReference type="SAM" id="MobiDB-lite"/>
    </source>
</evidence>
<reference evidence="6" key="2">
    <citation type="submission" date="2025-09" db="UniProtKB">
        <authorList>
            <consortium name="Ensembl"/>
        </authorList>
    </citation>
    <scope>IDENTIFICATION</scope>
</reference>
<organism evidence="6 7">
    <name type="scientific">Sphenodon punctatus</name>
    <name type="common">Tuatara</name>
    <name type="synonym">Hatteria punctata</name>
    <dbReference type="NCBI Taxonomy" id="8508"/>
    <lineage>
        <taxon>Eukaryota</taxon>
        <taxon>Metazoa</taxon>
        <taxon>Chordata</taxon>
        <taxon>Craniata</taxon>
        <taxon>Vertebrata</taxon>
        <taxon>Euteleostomi</taxon>
        <taxon>Lepidosauria</taxon>
        <taxon>Sphenodontia</taxon>
        <taxon>Sphenodontidae</taxon>
        <taxon>Sphenodon</taxon>
    </lineage>
</organism>
<dbReference type="OMA" id="RYGAKEN"/>
<evidence type="ECO:0000313" key="7">
    <source>
        <dbReference type="Proteomes" id="UP000694392"/>
    </source>
</evidence>
<protein>
    <submittedName>
        <fullName evidence="6">Uncharacterized protein</fullName>
    </submittedName>
</protein>
<dbReference type="PROSITE" id="PS50088">
    <property type="entry name" value="ANK_REPEAT"/>
    <property type="match status" value="1"/>
</dbReference>
<dbReference type="InterPro" id="IPR036770">
    <property type="entry name" value="Ankyrin_rpt-contain_sf"/>
</dbReference>
<dbReference type="AlphaFoldDB" id="A0A8D0H317"/>